<dbReference type="AlphaFoldDB" id="A0A9D1WEW5"/>
<feature type="compositionally biased region" description="Basic and acidic residues" evidence="1">
    <location>
        <begin position="196"/>
        <end position="205"/>
    </location>
</feature>
<feature type="region of interest" description="Disordered" evidence="1">
    <location>
        <begin position="251"/>
        <end position="290"/>
    </location>
</feature>
<evidence type="ECO:0000313" key="4">
    <source>
        <dbReference type="Proteomes" id="UP000886829"/>
    </source>
</evidence>
<feature type="transmembrane region" description="Helical" evidence="2">
    <location>
        <begin position="45"/>
        <end position="64"/>
    </location>
</feature>
<keyword evidence="2" id="KW-0472">Membrane</keyword>
<dbReference type="EMBL" id="DXEV01000215">
    <property type="protein sequence ID" value="HIX57921.1"/>
    <property type="molecule type" value="Genomic_DNA"/>
</dbReference>
<feature type="compositionally biased region" description="Low complexity" evidence="1">
    <location>
        <begin position="206"/>
        <end position="222"/>
    </location>
</feature>
<accession>A0A9D1WEW5</accession>
<name>A0A9D1WEW5_9GAMM</name>
<organism evidence="3 4">
    <name type="scientific">Candidatus Anaerobiospirillum pullistercoris</name>
    <dbReference type="NCBI Taxonomy" id="2838452"/>
    <lineage>
        <taxon>Bacteria</taxon>
        <taxon>Pseudomonadati</taxon>
        <taxon>Pseudomonadota</taxon>
        <taxon>Gammaproteobacteria</taxon>
        <taxon>Aeromonadales</taxon>
        <taxon>Succinivibrionaceae</taxon>
        <taxon>Anaerobiospirillum</taxon>
    </lineage>
</organism>
<comment type="caution">
    <text evidence="3">The sequence shown here is derived from an EMBL/GenBank/DDBJ whole genome shotgun (WGS) entry which is preliminary data.</text>
</comment>
<protein>
    <submittedName>
        <fullName evidence="3">Uncharacterized protein</fullName>
    </submittedName>
</protein>
<keyword evidence="2" id="KW-1133">Transmembrane helix</keyword>
<evidence type="ECO:0000256" key="2">
    <source>
        <dbReference type="SAM" id="Phobius"/>
    </source>
</evidence>
<keyword evidence="2" id="KW-0812">Transmembrane</keyword>
<evidence type="ECO:0000256" key="1">
    <source>
        <dbReference type="SAM" id="MobiDB-lite"/>
    </source>
</evidence>
<reference evidence="3" key="2">
    <citation type="submission" date="2021-04" db="EMBL/GenBank/DDBJ databases">
        <authorList>
            <person name="Gilroy R."/>
        </authorList>
    </citation>
    <scope>NUCLEOTIDE SEQUENCE</scope>
    <source>
        <strain evidence="3">USASDec5-558</strain>
    </source>
</reference>
<reference evidence="3" key="1">
    <citation type="journal article" date="2021" name="PeerJ">
        <title>Extensive microbial diversity within the chicken gut microbiome revealed by metagenomics and culture.</title>
        <authorList>
            <person name="Gilroy R."/>
            <person name="Ravi A."/>
            <person name="Getino M."/>
            <person name="Pursley I."/>
            <person name="Horton D.L."/>
            <person name="Alikhan N.F."/>
            <person name="Baker D."/>
            <person name="Gharbi K."/>
            <person name="Hall N."/>
            <person name="Watson M."/>
            <person name="Adriaenssens E.M."/>
            <person name="Foster-Nyarko E."/>
            <person name="Jarju S."/>
            <person name="Secka A."/>
            <person name="Antonio M."/>
            <person name="Oren A."/>
            <person name="Chaudhuri R.R."/>
            <person name="La Ragione R."/>
            <person name="Hildebrand F."/>
            <person name="Pallen M.J."/>
        </authorList>
    </citation>
    <scope>NUCLEOTIDE SEQUENCE</scope>
    <source>
        <strain evidence="3">USASDec5-558</strain>
    </source>
</reference>
<dbReference type="Proteomes" id="UP000886829">
    <property type="component" value="Unassembled WGS sequence"/>
</dbReference>
<evidence type="ECO:0000313" key="3">
    <source>
        <dbReference type="EMBL" id="HIX57921.1"/>
    </source>
</evidence>
<gene>
    <name evidence="3" type="ORF">H9850_10700</name>
</gene>
<feature type="region of interest" description="Disordered" evidence="1">
    <location>
        <begin position="170"/>
        <end position="222"/>
    </location>
</feature>
<feature type="compositionally biased region" description="Low complexity" evidence="1">
    <location>
        <begin position="251"/>
        <end position="266"/>
    </location>
</feature>
<proteinExistence type="predicted"/>
<sequence length="290" mass="30810">MAFSTNQSFEPRIGTAQMIFGVIYTFITLIALCLAFYERQDDGDGYLQLCMAVLFAIMAGKSFFISARVKRLLREGVYFEAQVDSCEPVRGITVIKGVCDIPNYGLIHIESRLVGENIGRELKAFMADHKQHKLPALVVGADGKYPRGMFTVKGLHGHLIPESAMLKGQTADDLAEQKQNNSALEPATARAKAATRRAEEQKQQEQEAAVAAAAANADTTANADAETTAFEANAASSTEAAAEAETVASVDAADAASAASAAEAEQGVGAKRQSSKDAALMAALKDKEQS</sequence>
<feature type="transmembrane region" description="Helical" evidence="2">
    <location>
        <begin position="21"/>
        <end position="39"/>
    </location>
</feature>